<dbReference type="HOGENOM" id="CLU_006486_0_0_10"/>
<dbReference type="Gene3D" id="2.60.40.1120">
    <property type="entry name" value="Carboxypeptidase-like, regulatory domain"/>
    <property type="match status" value="1"/>
</dbReference>
<dbReference type="RefSeq" id="WP_008584691.1">
    <property type="nucleotide sequence ID" value="NZ_CP007035.1"/>
</dbReference>
<dbReference type="EMBL" id="CP007035">
    <property type="protein sequence ID" value="AHF17467.1"/>
    <property type="molecule type" value="Genomic_DNA"/>
</dbReference>
<evidence type="ECO:0000313" key="3">
    <source>
        <dbReference type="Proteomes" id="UP000003586"/>
    </source>
</evidence>
<keyword evidence="3" id="KW-1185">Reference proteome</keyword>
<dbReference type="GO" id="GO:0030246">
    <property type="term" value="F:carbohydrate binding"/>
    <property type="evidence" value="ECO:0007669"/>
    <property type="project" value="InterPro"/>
</dbReference>
<dbReference type="OrthoDB" id="9762853at2"/>
<dbReference type="STRING" id="929713.NIASO_08200"/>
<dbReference type="Pfam" id="PF13620">
    <property type="entry name" value="CarboxypepD_reg"/>
    <property type="match status" value="1"/>
</dbReference>
<accession>W0F358</accession>
<sequence>MGGCCSCNSEIIRDGSGQLSRYLKALDPSYAPVDDRSIEELLVFIRGYAKQIRFYDVPGSNPDNTSDPSKISWEAFFQGDMAVVAASVALTDNASVKDQYDGLRADLDAQPVADKYKALFDPICTLVIKIDGWYSLAIPENPLYNDLRLAIQSNLKLQAQQLLAYAKGFSYVDAQNPFVPDFSLIKNKEVWGLNDVVNADISIYQGTTAEDKIRNAALYIDDVFNNFYNFLKQLQYNSTGYMEVALEQYPAHQPHMALFISFLKLFQLAQQQMNGLTGRMLDFYYKEVLQLTTKPAIPDKVHIVFELAKDIAAYDVAAGTALKAGKDASGKDQVYKTESDLVVNPAKVKEIKTVFIGKTPSANDPSKNTITGFFARPVAKSADGFGQAFTVADAKWPALGTDGTIGSLFGNPCDRVAAALDKNGNAATQVGFALASPQLVLNGGNRLVEIQINSVSKDDNLFAAAKQFETKYAGKAFFNVSLSGAKGWINAGKVLSAQEQTALFQDGDTDIFEQDYTFAGAAYYCNYERKTITVFLPVSAQAVIGFDPGVHTGAGFQTSFPVVRILINVDAPLDENEYQDLMAGGLSIRTKVGSINKRDATETSNSPDPHMDGLKKLVLQNKDGVIQPGKPFDPFTAYPLPGRSLYIGSAEVFDKPFVLTSGDKLAVNIQKTMTAAADDSGTVTLRSVIINNEDTYNVSILQRRQWQQLAGRNFTIKRLSTNVLIGTDAFSFERTPIDTVEEWKPDTEKDFVKLDLVYDPLLTNNENTDIMQRSRNLAPHLEISEISVSYDSTVVLQSGIDQFFHIYPFGAVETDIPGRAASTNNLLVQADDRLFPQFGYLSPYEKYYKPQTVNEVGHKEFAAIFDTGNRLPGAVGASGNAVRLMLDARDNSDRRTNQYTGAMQQGMLYIGLEQLQPLQNISLLFQFAEGSAADEDNDPPAINWSYLSNNNWRPMKAESIVSDGTYGFQTTGIIKIAIPADASLNNTLASGGLIWLCASVDQHADRIPQLIDIVTQVVEASFVDGDNDPSHFDNALPAGSIAKLSAPVAAIAKVQQPFASFDGKHREVGKEFYTRVSERLRHKGRAVTAWDYEHLVLDRFPSVYKVKCITHTDPNCLCRTAVNAPVQKHFLLTFNSDQNFDEPSQKAIDAIINDLTQYQQLTATITIFDPENNNGTSDDAIKEKIIAQLTANGTVAASRITIAVASSGTNWTMDIRLGDYPSDDKKECCGPQVAPGHVLLVPIANLKNRNAVNPLQPKTSRRVLIAIQEFLKTKTAPFVQVHAKNPVYEQIIVSFKVQFYSGVDKGYYMKQLNDELVHFLTPWAFDETADVQFGQKVYASSIINFIEERSYVDFITDFAMGVCCNECCPPDTRSASGASVLGMLFDDDNKQRPLQAIAVKIKELGVSVVTNANGQYSFGGIPPGSYTLVIYFSLFNMVTQSFTVADPPVAVTLPDIIRGGPQAGYSQEAISLFFSKLCSCSDIEQLLENDPNFKGDIVAKPCTARSILVSVPQHIIIPYEEDEGPSPCEKRKIAANAANTVLPVAVVAVDKAIAAPIAKATKTPTAKRAPVKKSAASKAKKSNK</sequence>
<feature type="region of interest" description="Disordered" evidence="1">
    <location>
        <begin position="1561"/>
        <end position="1584"/>
    </location>
</feature>
<gene>
    <name evidence="2" type="ORF">NIASO_08200</name>
</gene>
<evidence type="ECO:0000313" key="2">
    <source>
        <dbReference type="EMBL" id="AHF17467.1"/>
    </source>
</evidence>
<evidence type="ECO:0000256" key="1">
    <source>
        <dbReference type="SAM" id="MobiDB-lite"/>
    </source>
</evidence>
<name>W0F358_9BACT</name>
<organism evidence="2 3">
    <name type="scientific">Niabella soli DSM 19437</name>
    <dbReference type="NCBI Taxonomy" id="929713"/>
    <lineage>
        <taxon>Bacteria</taxon>
        <taxon>Pseudomonadati</taxon>
        <taxon>Bacteroidota</taxon>
        <taxon>Chitinophagia</taxon>
        <taxon>Chitinophagales</taxon>
        <taxon>Chitinophagaceae</taxon>
        <taxon>Niabella</taxon>
    </lineage>
</organism>
<proteinExistence type="predicted"/>
<protein>
    <recommendedName>
        <fullName evidence="4">Baseplate protein J-like domain-containing protein</fullName>
    </recommendedName>
</protein>
<dbReference type="InterPro" id="IPR013784">
    <property type="entry name" value="Carb-bd-like_fold"/>
</dbReference>
<dbReference type="KEGG" id="nso:NIASO_08200"/>
<feature type="compositionally biased region" description="Low complexity" evidence="1">
    <location>
        <begin position="1561"/>
        <end position="1577"/>
    </location>
</feature>
<dbReference type="SUPFAM" id="SSF49452">
    <property type="entry name" value="Starch-binding domain-like"/>
    <property type="match status" value="1"/>
</dbReference>
<reference evidence="2 3" key="1">
    <citation type="submission" date="2013-12" db="EMBL/GenBank/DDBJ databases">
        <authorList>
            <consortium name="DOE Joint Genome Institute"/>
            <person name="Eisen J."/>
            <person name="Huntemann M."/>
            <person name="Han J."/>
            <person name="Chen A."/>
            <person name="Kyrpides N."/>
            <person name="Mavromatis K."/>
            <person name="Markowitz V."/>
            <person name="Palaniappan K."/>
            <person name="Ivanova N."/>
            <person name="Schaumberg A."/>
            <person name="Pati A."/>
            <person name="Liolios K."/>
            <person name="Nordberg H.P."/>
            <person name="Cantor M.N."/>
            <person name="Hua S.X."/>
            <person name="Woyke T."/>
        </authorList>
    </citation>
    <scope>NUCLEOTIDE SEQUENCE [LARGE SCALE GENOMIC DNA]</scope>
    <source>
        <strain evidence="3">DSM 19437</strain>
    </source>
</reference>
<dbReference type="Proteomes" id="UP000003586">
    <property type="component" value="Chromosome"/>
</dbReference>
<evidence type="ECO:0008006" key="4">
    <source>
        <dbReference type="Google" id="ProtNLM"/>
    </source>
</evidence>
<dbReference type="eggNOG" id="COG3299">
    <property type="taxonomic scope" value="Bacteria"/>
</dbReference>